<keyword evidence="3" id="KW-1185">Reference proteome</keyword>
<protein>
    <submittedName>
        <fullName evidence="2">Uncharacterized protein</fullName>
    </submittedName>
</protein>
<evidence type="ECO:0000256" key="1">
    <source>
        <dbReference type="SAM" id="Phobius"/>
    </source>
</evidence>
<proteinExistence type="predicted"/>
<gene>
    <name evidence="2" type="ORF">W97_06741</name>
</gene>
<dbReference type="GeneID" id="19904052"/>
<feature type="transmembrane region" description="Helical" evidence="1">
    <location>
        <begin position="171"/>
        <end position="195"/>
    </location>
</feature>
<dbReference type="eggNOG" id="ENOG502SPJ5">
    <property type="taxonomic scope" value="Eukaryota"/>
</dbReference>
<dbReference type="HOGENOM" id="CLU_012879_1_0_1"/>
<accession>R7Z009</accession>
<organism evidence="2 3">
    <name type="scientific">Coniosporium apollinis (strain CBS 100218)</name>
    <name type="common">Rock-inhabiting black yeast</name>
    <dbReference type="NCBI Taxonomy" id="1168221"/>
    <lineage>
        <taxon>Eukaryota</taxon>
        <taxon>Fungi</taxon>
        <taxon>Dikarya</taxon>
        <taxon>Ascomycota</taxon>
        <taxon>Pezizomycotina</taxon>
        <taxon>Dothideomycetes</taxon>
        <taxon>Dothideomycetes incertae sedis</taxon>
        <taxon>Coniosporium</taxon>
    </lineage>
</organism>
<feature type="transmembrane region" description="Helical" evidence="1">
    <location>
        <begin position="58"/>
        <end position="75"/>
    </location>
</feature>
<keyword evidence="1" id="KW-0812">Transmembrane</keyword>
<evidence type="ECO:0000313" key="2">
    <source>
        <dbReference type="EMBL" id="EON67487.1"/>
    </source>
</evidence>
<dbReference type="RefSeq" id="XP_007782804.1">
    <property type="nucleotide sequence ID" value="XM_007784614.1"/>
</dbReference>
<reference evidence="3" key="1">
    <citation type="submission" date="2012-06" db="EMBL/GenBank/DDBJ databases">
        <title>The genome sequence of Coniosporium apollinis CBS 100218.</title>
        <authorList>
            <consortium name="The Broad Institute Genome Sequencing Platform"/>
            <person name="Cuomo C."/>
            <person name="Gorbushina A."/>
            <person name="Noack S."/>
            <person name="Walker B."/>
            <person name="Young S.K."/>
            <person name="Zeng Q."/>
            <person name="Gargeya S."/>
            <person name="Fitzgerald M."/>
            <person name="Haas B."/>
            <person name="Abouelleil A."/>
            <person name="Alvarado L."/>
            <person name="Arachchi H.M."/>
            <person name="Berlin A.M."/>
            <person name="Chapman S.B."/>
            <person name="Goldberg J."/>
            <person name="Griggs A."/>
            <person name="Gujja S."/>
            <person name="Hansen M."/>
            <person name="Howarth C."/>
            <person name="Imamovic A."/>
            <person name="Larimer J."/>
            <person name="McCowan C."/>
            <person name="Montmayeur A."/>
            <person name="Murphy C."/>
            <person name="Neiman D."/>
            <person name="Pearson M."/>
            <person name="Priest M."/>
            <person name="Roberts A."/>
            <person name="Saif S."/>
            <person name="Shea T."/>
            <person name="Sisk P."/>
            <person name="Sykes S."/>
            <person name="Wortman J."/>
            <person name="Nusbaum C."/>
            <person name="Birren B."/>
        </authorList>
    </citation>
    <scope>NUCLEOTIDE SEQUENCE [LARGE SCALE GENOMIC DNA]</scope>
    <source>
        <strain evidence="3">CBS 100218</strain>
    </source>
</reference>
<name>R7Z009_CONA1</name>
<dbReference type="AlphaFoldDB" id="R7Z009"/>
<sequence length="735" mass="80404">MPLSIPSFGLSTASRALGFTLFLKLLDSGNPFLARGPQVERKKVALCQNRWTATARCLIHVVPSVLSLTIVILNLKGYYIGDELAGPSGHDSQKLGALQFAAKLHELTIHASIAAMVLSYLRYELALGKGLPFGAVLAGNQFRDLSFLWSIELWGALSSWRVPHTWIRRTVMAVILILATLIAAAAGPVSAIAIIPRLGLWPACGTRFWLNSSNDALWPAEVNASHFDSAQCSQADTEPDFGCPDGGLQSIKAFSTTLRRRGWDWVPARSLTVYGRHGTRSMNITLKLGRNTDRVTTAFVPPLAAVDAFTEASTWWPSAAQYAFKRGGPRYWLARKAYIEASATAPVTRVRCSSLMSTTGGSGQSIYFPLLNPLEDVLTSTSYTDDQIWNDAAMEISSGRELSKVFWTPLPNTDFKNSTMGAVVVLPFEPNASAITYTTCNVDARWAATRIWTFNFENTFGLPEGLPDVRNPLGRYDVDWSWPHISVDVEWVNYMSRKMSQANETVDAFAAIAADAGITDTPDPTHPWAIESILAMMFTDALARVGSNATLQGELKGRGKPRLADWEDGPWVDEFMHFGDAYAIDAPANAEWYSSRLSVSVVGYAYSSDGATSKLACSILLFHVLLAFIHTIYSLNSGLSSSSWDSVAELVALAMNSTPSDALRNTCAGIELPSTMGLPVKIVESAQAEEHLEMLVEVPRDEETDTLELLNTGKVVHRSVTVNKEYGVPKDLYTH</sequence>
<dbReference type="Proteomes" id="UP000016924">
    <property type="component" value="Unassembled WGS sequence"/>
</dbReference>
<keyword evidence="1" id="KW-0472">Membrane</keyword>
<dbReference type="EMBL" id="JH767587">
    <property type="protein sequence ID" value="EON67487.1"/>
    <property type="molecule type" value="Genomic_DNA"/>
</dbReference>
<evidence type="ECO:0000313" key="3">
    <source>
        <dbReference type="Proteomes" id="UP000016924"/>
    </source>
</evidence>
<keyword evidence="1" id="KW-1133">Transmembrane helix</keyword>
<dbReference type="OrthoDB" id="5342924at2759"/>
<dbReference type="OMA" id="ITNTRCE"/>
<dbReference type="STRING" id="1168221.R7Z009"/>